<organism evidence="1 2">
    <name type="scientific">Aspergillus kawachii</name>
    <name type="common">White koji mold</name>
    <name type="synonym">Aspergillus awamori var. kawachi</name>
    <dbReference type="NCBI Taxonomy" id="1069201"/>
    <lineage>
        <taxon>Eukaryota</taxon>
        <taxon>Fungi</taxon>
        <taxon>Dikarya</taxon>
        <taxon>Ascomycota</taxon>
        <taxon>Pezizomycotina</taxon>
        <taxon>Eurotiomycetes</taxon>
        <taxon>Eurotiomycetidae</taxon>
        <taxon>Eurotiales</taxon>
        <taxon>Aspergillaceae</taxon>
        <taxon>Aspergillus</taxon>
        <taxon>Aspergillus subgen. Circumdati</taxon>
    </lineage>
</organism>
<dbReference type="AlphaFoldDB" id="A0A146F9N5"/>
<comment type="caution">
    <text evidence="1">The sequence shown here is derived from an EMBL/GenBank/DDBJ whole genome shotgun (WGS) entry which is preliminary data.</text>
</comment>
<dbReference type="Proteomes" id="UP000075230">
    <property type="component" value="Unassembled WGS sequence"/>
</dbReference>
<gene>
    <name evidence="1" type="ORF">RIB2604_01600530</name>
</gene>
<keyword evidence="1" id="KW-0808">Transferase</keyword>
<name>A0A146F9N5_ASPKA</name>
<proteinExistence type="predicted"/>
<evidence type="ECO:0000313" key="2">
    <source>
        <dbReference type="Proteomes" id="UP000075230"/>
    </source>
</evidence>
<dbReference type="GO" id="GO:0016740">
    <property type="term" value="F:transferase activity"/>
    <property type="evidence" value="ECO:0007669"/>
    <property type="project" value="UniProtKB-KW"/>
</dbReference>
<sequence>MEETRARRSSALGGADWQRWPCQKSWGGQSGQRPDRIQIMMGRDLQLKDWLVVGGYWIQRGGLRKKKSRDSGRQAAVRPGNSLDWDEMPFAIVPFSSSQYYLVVVVLPFTFLHEESQCSVKEWAHHLQTVEPLDALSHLVFKNSVIDTINLRRPSPPQIKDPASLLQMSSVARHPIAESLLRQAKGSISGMWSSVTLSRAYQSCQNLAQVLEWQFSPTATLLYCFCPITTAVQPLRCQPPARQAFWSDAKLYSGA</sequence>
<dbReference type="EMBL" id="BCWF01000016">
    <property type="protein sequence ID" value="GAT22638.1"/>
    <property type="molecule type" value="Genomic_DNA"/>
</dbReference>
<reference evidence="1 2" key="1">
    <citation type="journal article" date="2016" name="DNA Res.">
        <title>Genome sequence of Aspergillus luchuensis NBRC 4314.</title>
        <authorList>
            <person name="Yamada O."/>
            <person name="Machida M."/>
            <person name="Hosoyama A."/>
            <person name="Goto M."/>
            <person name="Takahashi T."/>
            <person name="Futagami T."/>
            <person name="Yamagata Y."/>
            <person name="Takeuchi M."/>
            <person name="Kobayashi T."/>
            <person name="Koike H."/>
            <person name="Abe K."/>
            <person name="Asai K."/>
            <person name="Arita M."/>
            <person name="Fujita N."/>
            <person name="Fukuda K."/>
            <person name="Higa K."/>
            <person name="Horikawa H."/>
            <person name="Ishikawa T."/>
            <person name="Jinno K."/>
            <person name="Kato Y."/>
            <person name="Kirimura K."/>
            <person name="Mizutani O."/>
            <person name="Nakasone K."/>
            <person name="Sano M."/>
            <person name="Shiraishi Y."/>
            <person name="Tsukahara M."/>
            <person name="Gomi K."/>
        </authorList>
    </citation>
    <scope>NUCLEOTIDE SEQUENCE [LARGE SCALE GENOMIC DNA]</scope>
    <source>
        <strain evidence="1 2">RIB 2604</strain>
    </source>
</reference>
<protein>
    <submittedName>
        <fullName evidence="1">Rab geranylgeranyl transferase escort protein</fullName>
    </submittedName>
</protein>
<reference evidence="2" key="2">
    <citation type="submission" date="2016-02" db="EMBL/GenBank/DDBJ databases">
        <title>Genome sequencing of Aspergillus luchuensis NBRC 4314.</title>
        <authorList>
            <person name="Yamada O."/>
        </authorList>
    </citation>
    <scope>NUCLEOTIDE SEQUENCE [LARGE SCALE GENOMIC DNA]</scope>
    <source>
        <strain evidence="2">RIB 2604</strain>
    </source>
</reference>
<evidence type="ECO:0000313" key="1">
    <source>
        <dbReference type="EMBL" id="GAT22638.1"/>
    </source>
</evidence>
<accession>A0A146F9N5</accession>